<accession>A0A2T0FPL8</accession>
<feature type="compositionally biased region" description="Acidic residues" evidence="2">
    <location>
        <begin position="13"/>
        <end position="23"/>
    </location>
</feature>
<keyword evidence="4" id="KW-1185">Reference proteome</keyword>
<organism evidence="3 4">
    <name type="scientific">Wickerhamiella sorbophila</name>
    <dbReference type="NCBI Taxonomy" id="45607"/>
    <lineage>
        <taxon>Eukaryota</taxon>
        <taxon>Fungi</taxon>
        <taxon>Dikarya</taxon>
        <taxon>Ascomycota</taxon>
        <taxon>Saccharomycotina</taxon>
        <taxon>Dipodascomycetes</taxon>
        <taxon>Dipodascales</taxon>
        <taxon>Trichomonascaceae</taxon>
        <taxon>Wickerhamiella</taxon>
    </lineage>
</organism>
<gene>
    <name evidence="3" type="ORF">B9G98_04560</name>
</gene>
<name>A0A2T0FPL8_9ASCO</name>
<evidence type="ECO:0000313" key="3">
    <source>
        <dbReference type="EMBL" id="PRT56940.1"/>
    </source>
</evidence>
<protein>
    <submittedName>
        <fullName evidence="3">Uncharacterized protein</fullName>
    </submittedName>
</protein>
<dbReference type="AlphaFoldDB" id="A0A2T0FPL8"/>
<evidence type="ECO:0000256" key="1">
    <source>
        <dbReference type="SAM" id="Coils"/>
    </source>
</evidence>
<feature type="coiled-coil region" evidence="1">
    <location>
        <begin position="32"/>
        <end position="85"/>
    </location>
</feature>
<reference evidence="3 4" key="1">
    <citation type="submission" date="2017-04" db="EMBL/GenBank/DDBJ databases">
        <title>Genome sequencing of [Candida] sorbophila.</title>
        <authorList>
            <person name="Ahn J.O."/>
        </authorList>
    </citation>
    <scope>NUCLEOTIDE SEQUENCE [LARGE SCALE GENOMIC DNA]</scope>
    <source>
        <strain evidence="3 4">DS02</strain>
    </source>
</reference>
<dbReference type="Proteomes" id="UP000238350">
    <property type="component" value="Unassembled WGS sequence"/>
</dbReference>
<feature type="region of interest" description="Disordered" evidence="2">
    <location>
        <begin position="1"/>
        <end position="28"/>
    </location>
</feature>
<sequence length="145" mass="16480">MAIKAPPANDDYSSSDEAPEEESFSTSTANVLKKVQAQVDALKESSKALKEKRRARDTQFKSQKRKLLSEELEDLEALSDADQELVQEHRPRVIVQAGKHKKLDEEKDGFKIKVVKKTSKKLPPKSSSLLSRKERFLFRSSVPRK</sequence>
<dbReference type="RefSeq" id="XP_024666885.1">
    <property type="nucleotide sequence ID" value="XM_024811117.1"/>
</dbReference>
<keyword evidence="1" id="KW-0175">Coiled coil</keyword>
<proteinExistence type="predicted"/>
<evidence type="ECO:0000256" key="2">
    <source>
        <dbReference type="SAM" id="MobiDB-lite"/>
    </source>
</evidence>
<comment type="caution">
    <text evidence="3">The sequence shown here is derived from an EMBL/GenBank/DDBJ whole genome shotgun (WGS) entry which is preliminary data.</text>
</comment>
<evidence type="ECO:0000313" key="4">
    <source>
        <dbReference type="Proteomes" id="UP000238350"/>
    </source>
</evidence>
<dbReference type="GeneID" id="36518308"/>
<dbReference type="EMBL" id="NDIQ01000022">
    <property type="protein sequence ID" value="PRT56940.1"/>
    <property type="molecule type" value="Genomic_DNA"/>
</dbReference>